<dbReference type="SUPFAM" id="SSF57716">
    <property type="entry name" value="Glucocorticoid receptor-like (DNA-binding domain)"/>
    <property type="match status" value="1"/>
</dbReference>
<protein>
    <submittedName>
        <fullName evidence="15">Thap domain protein</fullName>
    </submittedName>
</protein>
<keyword evidence="8 12" id="KW-0238">DNA-binding</keyword>
<dbReference type="PANTHER" id="PTHR46600:SF1">
    <property type="entry name" value="THAP DOMAIN-CONTAINING PROTEIN 1"/>
    <property type="match status" value="1"/>
</dbReference>
<comment type="subcellular location">
    <subcellularLocation>
        <location evidence="1">Nucleus</location>
        <location evidence="1">Nucleoplasm</location>
    </subcellularLocation>
</comment>
<evidence type="ECO:0000256" key="6">
    <source>
        <dbReference type="ARBA" id="ARBA00023015"/>
    </source>
</evidence>
<evidence type="ECO:0000256" key="11">
    <source>
        <dbReference type="ARBA" id="ARBA00023306"/>
    </source>
</evidence>
<dbReference type="PROSITE" id="PS50950">
    <property type="entry name" value="ZF_THAP"/>
    <property type="match status" value="1"/>
</dbReference>
<reference evidence="15" key="1">
    <citation type="journal article" date="2017" name="Parasit. Vectors">
        <title>Sialotranscriptomics of Rhipicephalus zambeziensis reveals intricate expression profiles of secretory proteins and suggests tight temporal transcriptional regulation during blood-feeding.</title>
        <authorList>
            <person name="de Castro M.H."/>
            <person name="de Klerk D."/>
            <person name="Pienaar R."/>
            <person name="Rees D.J.G."/>
            <person name="Mans B.J."/>
        </authorList>
    </citation>
    <scope>NUCLEOTIDE SEQUENCE</scope>
    <source>
        <tissue evidence="15">Salivary glands</tissue>
    </source>
</reference>
<evidence type="ECO:0000256" key="13">
    <source>
        <dbReference type="SAM" id="MobiDB-lite"/>
    </source>
</evidence>
<keyword evidence="6" id="KW-0805">Transcription regulation</keyword>
<evidence type="ECO:0000256" key="4">
    <source>
        <dbReference type="ARBA" id="ARBA00022771"/>
    </source>
</evidence>
<evidence type="ECO:0000256" key="3">
    <source>
        <dbReference type="ARBA" id="ARBA00022723"/>
    </source>
</evidence>
<evidence type="ECO:0000256" key="8">
    <source>
        <dbReference type="ARBA" id="ARBA00023125"/>
    </source>
</evidence>
<name>A0A224Z0Q4_9ACAR</name>
<evidence type="ECO:0000313" key="15">
    <source>
        <dbReference type="EMBL" id="MAA23448.1"/>
    </source>
</evidence>
<feature type="region of interest" description="Disordered" evidence="13">
    <location>
        <begin position="138"/>
        <end position="164"/>
    </location>
</feature>
<dbReference type="GO" id="GO:0008270">
    <property type="term" value="F:zinc ion binding"/>
    <property type="evidence" value="ECO:0007669"/>
    <property type="project" value="UniProtKB-KW"/>
</dbReference>
<keyword evidence="10" id="KW-0539">Nucleus</keyword>
<evidence type="ECO:0000256" key="10">
    <source>
        <dbReference type="ARBA" id="ARBA00023242"/>
    </source>
</evidence>
<dbReference type="PANTHER" id="PTHR46600">
    <property type="entry name" value="THAP DOMAIN-CONTAINING"/>
    <property type="match status" value="1"/>
</dbReference>
<keyword evidence="11" id="KW-0131">Cell cycle</keyword>
<dbReference type="InterPro" id="IPR026516">
    <property type="entry name" value="THAP1/10"/>
</dbReference>
<proteinExistence type="inferred from homology"/>
<evidence type="ECO:0000256" key="5">
    <source>
        <dbReference type="ARBA" id="ARBA00022833"/>
    </source>
</evidence>
<evidence type="ECO:0000256" key="2">
    <source>
        <dbReference type="ARBA" id="ARBA00006177"/>
    </source>
</evidence>
<dbReference type="AlphaFoldDB" id="A0A224Z0Q4"/>
<sequence>MPGRRRNHCYAPGCKTGYVFKKGGPKIALFGVPKDPNRRKVWEQNLRRLDKPLDDTCAVCELHFEPHFVLRDYVHRIQGQEVRIPRGKPILDPNAVPTILPNVPQYFSKKVLKEKPPRERPDDRIRFTYEVKRNCTYHLSAGPSSPQDLGNDAHREPEHSSGTQASAAVVEVLEDHQSPATCTREDDFIDNLNMPSKFWSKHAIPGQGDSAFYCTSILTSKMEVVSEKVVVFLRRTPVPHSKVYVRGTLLGSRPVRSKLDAELLLAEVEDLHLCAGAANSRDYGEEYFTAGLKRRVVKRDETYFSSNCRTTVQAPGGQCLSCKYFSESLLARKARVQQSVGKKTRPVAQERKLVRQKNEWLSSGLGTVSEDLEL</sequence>
<dbReference type="GO" id="GO:0043565">
    <property type="term" value="F:sequence-specific DNA binding"/>
    <property type="evidence" value="ECO:0007669"/>
    <property type="project" value="InterPro"/>
</dbReference>
<dbReference type="SMART" id="SM00692">
    <property type="entry name" value="DM3"/>
    <property type="match status" value="1"/>
</dbReference>
<accession>A0A224Z0Q4</accession>
<evidence type="ECO:0000259" key="14">
    <source>
        <dbReference type="PROSITE" id="PS50950"/>
    </source>
</evidence>
<keyword evidence="4 12" id="KW-0863">Zinc-finger</keyword>
<feature type="domain" description="THAP-type" evidence="14">
    <location>
        <begin position="1"/>
        <end position="100"/>
    </location>
</feature>
<keyword evidence="5" id="KW-0862">Zinc</keyword>
<dbReference type="SMART" id="SM00980">
    <property type="entry name" value="THAP"/>
    <property type="match status" value="1"/>
</dbReference>
<evidence type="ECO:0000256" key="12">
    <source>
        <dbReference type="PROSITE-ProRule" id="PRU00309"/>
    </source>
</evidence>
<keyword evidence="9" id="KW-0804">Transcription</keyword>
<dbReference type="InterPro" id="IPR006612">
    <property type="entry name" value="THAP_Znf"/>
</dbReference>
<evidence type="ECO:0000256" key="1">
    <source>
        <dbReference type="ARBA" id="ARBA00004642"/>
    </source>
</evidence>
<comment type="similarity">
    <text evidence="2">Belongs to the THAP1 family.</text>
</comment>
<dbReference type="EMBL" id="GFPF01012302">
    <property type="protein sequence ID" value="MAA23448.1"/>
    <property type="molecule type" value="Transcribed_RNA"/>
</dbReference>
<keyword evidence="7" id="KW-0175">Coiled coil</keyword>
<evidence type="ECO:0000256" key="7">
    <source>
        <dbReference type="ARBA" id="ARBA00023054"/>
    </source>
</evidence>
<dbReference type="GO" id="GO:0005654">
    <property type="term" value="C:nucleoplasm"/>
    <property type="evidence" value="ECO:0007669"/>
    <property type="project" value="UniProtKB-SubCell"/>
</dbReference>
<dbReference type="Pfam" id="PF05485">
    <property type="entry name" value="THAP"/>
    <property type="match status" value="1"/>
</dbReference>
<evidence type="ECO:0000256" key="9">
    <source>
        <dbReference type="ARBA" id="ARBA00023163"/>
    </source>
</evidence>
<keyword evidence="3" id="KW-0479">Metal-binding</keyword>
<organism evidence="15">
    <name type="scientific">Rhipicephalus zambeziensis</name>
    <dbReference type="NCBI Taxonomy" id="60191"/>
    <lineage>
        <taxon>Eukaryota</taxon>
        <taxon>Metazoa</taxon>
        <taxon>Ecdysozoa</taxon>
        <taxon>Arthropoda</taxon>
        <taxon>Chelicerata</taxon>
        <taxon>Arachnida</taxon>
        <taxon>Acari</taxon>
        <taxon>Parasitiformes</taxon>
        <taxon>Ixodida</taxon>
        <taxon>Ixodoidea</taxon>
        <taxon>Ixodidae</taxon>
        <taxon>Rhipicephalinae</taxon>
        <taxon>Rhipicephalus</taxon>
        <taxon>Rhipicephalus</taxon>
    </lineage>
</organism>